<dbReference type="Pfam" id="PF01207">
    <property type="entry name" value="Dus"/>
    <property type="match status" value="1"/>
</dbReference>
<evidence type="ECO:0000256" key="9">
    <source>
        <dbReference type="ARBA" id="ARBA00049447"/>
    </source>
</evidence>
<dbReference type="InterPro" id="IPR052582">
    <property type="entry name" value="tRNA-DUS-like"/>
</dbReference>
<keyword evidence="2" id="KW-0285">Flavoprotein</keyword>
<evidence type="ECO:0000256" key="8">
    <source>
        <dbReference type="ARBA" id="ARBA00048342"/>
    </source>
</evidence>
<dbReference type="InterPro" id="IPR018517">
    <property type="entry name" value="tRNA_hU_synthase_CS"/>
</dbReference>
<feature type="compositionally biased region" description="Basic and acidic residues" evidence="10">
    <location>
        <begin position="348"/>
        <end position="359"/>
    </location>
</feature>
<keyword evidence="13" id="KW-1185">Reference proteome</keyword>
<gene>
    <name evidence="12" type="ORF">HYPBUDRAFT_107225</name>
</gene>
<proteinExistence type="predicted"/>
<evidence type="ECO:0000259" key="11">
    <source>
        <dbReference type="Pfam" id="PF01207"/>
    </source>
</evidence>
<dbReference type="OrthoDB" id="10262250at2759"/>
<keyword evidence="6" id="KW-0560">Oxidoreductase</keyword>
<dbReference type="Proteomes" id="UP000095085">
    <property type="component" value="Unassembled WGS sequence"/>
</dbReference>
<dbReference type="GO" id="GO:0102264">
    <property type="term" value="F:tRNA-dihydrouridine20 synthase activity"/>
    <property type="evidence" value="ECO:0007669"/>
    <property type="project" value="EnsemblFungi"/>
</dbReference>
<dbReference type="AlphaFoldDB" id="A0A1E4RLJ3"/>
<dbReference type="Gene3D" id="3.20.20.70">
    <property type="entry name" value="Aldolase class I"/>
    <property type="match status" value="1"/>
</dbReference>
<evidence type="ECO:0000313" key="12">
    <source>
        <dbReference type="EMBL" id="ODV68132.1"/>
    </source>
</evidence>
<feature type="region of interest" description="Disordered" evidence="10">
    <location>
        <begin position="347"/>
        <end position="366"/>
    </location>
</feature>
<evidence type="ECO:0000256" key="7">
    <source>
        <dbReference type="ARBA" id="ARBA00023027"/>
    </source>
</evidence>
<evidence type="ECO:0000256" key="3">
    <source>
        <dbReference type="ARBA" id="ARBA00022643"/>
    </source>
</evidence>
<protein>
    <submittedName>
        <fullName evidence="12">FMN-linked oxidoreductase</fullName>
    </submittedName>
</protein>
<dbReference type="RefSeq" id="XP_020077199.1">
    <property type="nucleotide sequence ID" value="XM_020218534.1"/>
</dbReference>
<name>A0A1E4RLJ3_9ASCO</name>
<keyword evidence="5" id="KW-0819">tRNA processing</keyword>
<dbReference type="PROSITE" id="PS01136">
    <property type="entry name" value="UPF0034"/>
    <property type="match status" value="1"/>
</dbReference>
<dbReference type="STRING" id="984485.A0A1E4RLJ3"/>
<organism evidence="12 13">
    <name type="scientific">Hyphopichia burtonii NRRL Y-1933</name>
    <dbReference type="NCBI Taxonomy" id="984485"/>
    <lineage>
        <taxon>Eukaryota</taxon>
        <taxon>Fungi</taxon>
        <taxon>Dikarya</taxon>
        <taxon>Ascomycota</taxon>
        <taxon>Saccharomycotina</taxon>
        <taxon>Pichiomycetes</taxon>
        <taxon>Debaryomycetaceae</taxon>
        <taxon>Hyphopichia</taxon>
    </lineage>
</organism>
<evidence type="ECO:0000256" key="2">
    <source>
        <dbReference type="ARBA" id="ARBA00022630"/>
    </source>
</evidence>
<dbReference type="InterPro" id="IPR035587">
    <property type="entry name" value="DUS-like_FMN-bd"/>
</dbReference>
<evidence type="ECO:0000256" key="10">
    <source>
        <dbReference type="SAM" id="MobiDB-lite"/>
    </source>
</evidence>
<dbReference type="PANTHER" id="PTHR45936">
    <property type="entry name" value="TRNA-DIHYDROURIDINE(20) SYNTHASE [NAD(P)+]-LIKE"/>
    <property type="match status" value="1"/>
</dbReference>
<comment type="cofactor">
    <cofactor evidence="1">
        <name>FMN</name>
        <dbReference type="ChEBI" id="CHEBI:58210"/>
    </cofactor>
</comment>
<dbReference type="PANTHER" id="PTHR45936:SF1">
    <property type="entry name" value="TRNA-DIHYDROURIDINE(20) SYNTHASE [NAD(P)+]-LIKE"/>
    <property type="match status" value="1"/>
</dbReference>
<keyword evidence="4" id="KW-0507">mRNA processing</keyword>
<dbReference type="GeneID" id="30993084"/>
<accession>A0A1E4RLJ3</accession>
<feature type="domain" description="DUS-like FMN-binding" evidence="11">
    <location>
        <begin position="30"/>
        <end position="325"/>
    </location>
</feature>
<evidence type="ECO:0000313" key="13">
    <source>
        <dbReference type="Proteomes" id="UP000095085"/>
    </source>
</evidence>
<sequence length="366" mass="41515">MYANKLCLAPMVRSGELPTRIMALNHGADLVWSPEIVDKKLIQCTRIANEELNTIDFIDSNFKPTKKTKRAPVVFRTYPKLESGKLIFQIGSSDPELAVQAASKIIKDVDGIDLNCGCPKPFSTHSGMGAALLTNPTQLVAILQNLVEKIGKPNKKPISCKIRLLDDKDAKPTLELLEKLVTTGIENITIHCRTRDMRNRDHPIHNFLPELVKYIQSKNISCIINGALQSRHDFENLKTNLGLANVGGMIAESAESNPSVFNKENPLTWSKVLIEFIETAIKFDNHPTNTKYVLLNQIPGKLKYYNEFCKLKSNEDYYKLAKQIENDDKIKLKYCMKDKLIPSNEYDSQFKDSDKENHINKKRKLQ</sequence>
<dbReference type="GO" id="GO:0005737">
    <property type="term" value="C:cytoplasm"/>
    <property type="evidence" value="ECO:0007669"/>
    <property type="project" value="TreeGrafter"/>
</dbReference>
<comment type="catalytic activity">
    <reaction evidence="8">
        <text>a 5,6-dihydrouridine in mRNA + NAD(+) = a uridine in mRNA + NADH + H(+)</text>
        <dbReference type="Rhea" id="RHEA:69851"/>
        <dbReference type="Rhea" id="RHEA-COMP:14658"/>
        <dbReference type="Rhea" id="RHEA-COMP:17789"/>
        <dbReference type="ChEBI" id="CHEBI:15378"/>
        <dbReference type="ChEBI" id="CHEBI:57540"/>
        <dbReference type="ChEBI" id="CHEBI:57945"/>
        <dbReference type="ChEBI" id="CHEBI:65315"/>
        <dbReference type="ChEBI" id="CHEBI:74443"/>
    </reaction>
    <physiologicalReaction direction="right-to-left" evidence="8">
        <dbReference type="Rhea" id="RHEA:69853"/>
    </physiologicalReaction>
</comment>
<evidence type="ECO:0000256" key="6">
    <source>
        <dbReference type="ARBA" id="ARBA00023002"/>
    </source>
</evidence>
<dbReference type="GO" id="GO:0006397">
    <property type="term" value="P:mRNA processing"/>
    <property type="evidence" value="ECO:0007669"/>
    <property type="project" value="UniProtKB-KW"/>
</dbReference>
<dbReference type="EMBL" id="KV454540">
    <property type="protein sequence ID" value="ODV68132.1"/>
    <property type="molecule type" value="Genomic_DNA"/>
</dbReference>
<comment type="catalytic activity">
    <reaction evidence="9">
        <text>a 5,6-dihydrouridine in mRNA + NADP(+) = a uridine in mRNA + NADPH + H(+)</text>
        <dbReference type="Rhea" id="RHEA:69855"/>
        <dbReference type="Rhea" id="RHEA-COMP:14658"/>
        <dbReference type="Rhea" id="RHEA-COMP:17789"/>
        <dbReference type="ChEBI" id="CHEBI:15378"/>
        <dbReference type="ChEBI" id="CHEBI:57783"/>
        <dbReference type="ChEBI" id="CHEBI:58349"/>
        <dbReference type="ChEBI" id="CHEBI:65315"/>
        <dbReference type="ChEBI" id="CHEBI:74443"/>
    </reaction>
    <physiologicalReaction direction="right-to-left" evidence="9">
        <dbReference type="Rhea" id="RHEA:69857"/>
    </physiologicalReaction>
</comment>
<reference evidence="13" key="1">
    <citation type="submission" date="2016-05" db="EMBL/GenBank/DDBJ databases">
        <title>Comparative genomics of biotechnologically important yeasts.</title>
        <authorList>
            <consortium name="DOE Joint Genome Institute"/>
            <person name="Riley R."/>
            <person name="Haridas S."/>
            <person name="Wolfe K.H."/>
            <person name="Lopes M.R."/>
            <person name="Hittinger C.T."/>
            <person name="Goker M."/>
            <person name="Salamov A."/>
            <person name="Wisecaver J."/>
            <person name="Long T.M."/>
            <person name="Aerts A.L."/>
            <person name="Barry K."/>
            <person name="Choi C."/>
            <person name="Clum A."/>
            <person name="Coughlan A.Y."/>
            <person name="Deshpande S."/>
            <person name="Douglass A.P."/>
            <person name="Hanson S.J."/>
            <person name="Klenk H.-P."/>
            <person name="Labutti K."/>
            <person name="Lapidus A."/>
            <person name="Lindquist E."/>
            <person name="Lipzen A."/>
            <person name="Meier-Kolthoff J.P."/>
            <person name="Ohm R.A."/>
            <person name="Otillar R.P."/>
            <person name="Pangilinan J."/>
            <person name="Peng Y."/>
            <person name="Rokas A."/>
            <person name="Rosa C.A."/>
            <person name="Scheuner C."/>
            <person name="Sibirny A.A."/>
            <person name="Slot J.C."/>
            <person name="Stielow J.B."/>
            <person name="Sun H."/>
            <person name="Kurtzman C.P."/>
            <person name="Blackwell M."/>
            <person name="Grigoriev I.V."/>
            <person name="Jeffries T.W."/>
        </authorList>
    </citation>
    <scope>NUCLEOTIDE SEQUENCE [LARGE SCALE GENOMIC DNA]</scope>
    <source>
        <strain evidence="13">NRRL Y-1933</strain>
    </source>
</reference>
<keyword evidence="3" id="KW-0288">FMN</keyword>
<dbReference type="SUPFAM" id="SSF51395">
    <property type="entry name" value="FMN-linked oxidoreductases"/>
    <property type="match status" value="1"/>
</dbReference>
<evidence type="ECO:0000256" key="5">
    <source>
        <dbReference type="ARBA" id="ARBA00022694"/>
    </source>
</evidence>
<dbReference type="InterPro" id="IPR013785">
    <property type="entry name" value="Aldolase_TIM"/>
</dbReference>
<evidence type="ECO:0000256" key="1">
    <source>
        <dbReference type="ARBA" id="ARBA00001917"/>
    </source>
</evidence>
<dbReference type="CDD" id="cd02801">
    <property type="entry name" value="DUS_like_FMN"/>
    <property type="match status" value="1"/>
</dbReference>
<dbReference type="GO" id="GO:0050660">
    <property type="term" value="F:flavin adenine dinucleotide binding"/>
    <property type="evidence" value="ECO:0007669"/>
    <property type="project" value="InterPro"/>
</dbReference>
<keyword evidence="7" id="KW-0520">NAD</keyword>
<evidence type="ECO:0000256" key="4">
    <source>
        <dbReference type="ARBA" id="ARBA00022664"/>
    </source>
</evidence>